<keyword evidence="2" id="KW-1185">Reference proteome</keyword>
<organism evidence="1 2">
    <name type="scientific">Senna tora</name>
    <dbReference type="NCBI Taxonomy" id="362788"/>
    <lineage>
        <taxon>Eukaryota</taxon>
        <taxon>Viridiplantae</taxon>
        <taxon>Streptophyta</taxon>
        <taxon>Embryophyta</taxon>
        <taxon>Tracheophyta</taxon>
        <taxon>Spermatophyta</taxon>
        <taxon>Magnoliopsida</taxon>
        <taxon>eudicotyledons</taxon>
        <taxon>Gunneridae</taxon>
        <taxon>Pentapetalae</taxon>
        <taxon>rosids</taxon>
        <taxon>fabids</taxon>
        <taxon>Fabales</taxon>
        <taxon>Fabaceae</taxon>
        <taxon>Caesalpinioideae</taxon>
        <taxon>Cassia clade</taxon>
        <taxon>Senna</taxon>
    </lineage>
</organism>
<accession>A0A834W0I0</accession>
<sequence>MRNEQEVKSRLTDVGNETSTEAKFMHHLALASRYSIPSFSASTNQMSPRLGDVTVSLSTPSLSQRLLPTRFFRE</sequence>
<protein>
    <submittedName>
        <fullName evidence="1">Uncharacterized protein</fullName>
    </submittedName>
</protein>
<dbReference type="Proteomes" id="UP000634136">
    <property type="component" value="Unassembled WGS sequence"/>
</dbReference>
<comment type="caution">
    <text evidence="1">The sequence shown here is derived from an EMBL/GenBank/DDBJ whole genome shotgun (WGS) entry which is preliminary data.</text>
</comment>
<evidence type="ECO:0000313" key="1">
    <source>
        <dbReference type="EMBL" id="KAF7804697.1"/>
    </source>
</evidence>
<dbReference type="AlphaFoldDB" id="A0A834W0I0"/>
<dbReference type="EMBL" id="JAAIUW010000013">
    <property type="protein sequence ID" value="KAF7804697.1"/>
    <property type="molecule type" value="Genomic_DNA"/>
</dbReference>
<gene>
    <name evidence="1" type="ORF">G2W53_043808</name>
</gene>
<reference evidence="1" key="1">
    <citation type="submission" date="2020-09" db="EMBL/GenBank/DDBJ databases">
        <title>Genome-Enabled Discovery of Anthraquinone Biosynthesis in Senna tora.</title>
        <authorList>
            <person name="Kang S.-H."/>
            <person name="Pandey R.P."/>
            <person name="Lee C.-M."/>
            <person name="Sim J.-S."/>
            <person name="Jeong J.-T."/>
            <person name="Choi B.-S."/>
            <person name="Jung M."/>
            <person name="Ginzburg D."/>
            <person name="Zhao K."/>
            <person name="Won S.Y."/>
            <person name="Oh T.-J."/>
            <person name="Yu Y."/>
            <person name="Kim N.-H."/>
            <person name="Lee O.R."/>
            <person name="Lee T.-H."/>
            <person name="Bashyal P."/>
            <person name="Kim T.-S."/>
            <person name="Lee W.-H."/>
            <person name="Kawkins C."/>
            <person name="Kim C.-K."/>
            <person name="Kim J.S."/>
            <person name="Ahn B.O."/>
            <person name="Rhee S.Y."/>
            <person name="Sohng J.K."/>
        </authorList>
    </citation>
    <scope>NUCLEOTIDE SEQUENCE</scope>
    <source>
        <tissue evidence="1">Leaf</tissue>
    </source>
</reference>
<evidence type="ECO:0000313" key="2">
    <source>
        <dbReference type="Proteomes" id="UP000634136"/>
    </source>
</evidence>
<name>A0A834W0I0_9FABA</name>
<proteinExistence type="predicted"/>